<feature type="domain" description="Serine hydrolase" evidence="2">
    <location>
        <begin position="2"/>
        <end position="230"/>
    </location>
</feature>
<accession>A0AAN6PTJ2</accession>
<organism evidence="3 4">
    <name type="scientific">Parathielavia hyrcaniae</name>
    <dbReference type="NCBI Taxonomy" id="113614"/>
    <lineage>
        <taxon>Eukaryota</taxon>
        <taxon>Fungi</taxon>
        <taxon>Dikarya</taxon>
        <taxon>Ascomycota</taxon>
        <taxon>Pezizomycotina</taxon>
        <taxon>Sordariomycetes</taxon>
        <taxon>Sordariomycetidae</taxon>
        <taxon>Sordariales</taxon>
        <taxon>Chaetomiaceae</taxon>
        <taxon>Parathielavia</taxon>
    </lineage>
</organism>
<dbReference type="EMBL" id="MU863697">
    <property type="protein sequence ID" value="KAK4096771.1"/>
    <property type="molecule type" value="Genomic_DNA"/>
</dbReference>
<dbReference type="GO" id="GO:0016787">
    <property type="term" value="F:hydrolase activity"/>
    <property type="evidence" value="ECO:0007669"/>
    <property type="project" value="UniProtKB-KW"/>
</dbReference>
<dbReference type="GO" id="GO:0005737">
    <property type="term" value="C:cytoplasm"/>
    <property type="evidence" value="ECO:0007669"/>
    <property type="project" value="TreeGrafter"/>
</dbReference>
<dbReference type="AlphaFoldDB" id="A0AAN6PTJ2"/>
<evidence type="ECO:0000256" key="1">
    <source>
        <dbReference type="ARBA" id="ARBA00022801"/>
    </source>
</evidence>
<sequence length="245" mass="27334">MKFLCLPGAYGSAATFEIQLQPLVRTITEQSDLRFAYTQGKAEATPPPQFERSGFFGPPPYYRFVYTPGMYEWLRGDLPAGEEHEDTMRGLQGQIRCPWADIERAMDALLETIEANPDIQGILGYSEGTTIGSTLLLEEARREALEGRPRRIKYAIFIAGWPPMCEENGRTSMALADETDVRIEIPTLHIVGCDDPYLAGSMALYNMCDEDTAELLDHGRGHTVPRDADSIRLVCEAVKRLVAKA</sequence>
<dbReference type="PANTHER" id="PTHR48070:SF4">
    <property type="entry name" value="ESTERASE ALNB"/>
    <property type="match status" value="1"/>
</dbReference>
<dbReference type="PANTHER" id="PTHR48070">
    <property type="entry name" value="ESTERASE OVCA2"/>
    <property type="match status" value="1"/>
</dbReference>
<dbReference type="InterPro" id="IPR005645">
    <property type="entry name" value="FSH-like_dom"/>
</dbReference>
<dbReference type="GO" id="GO:0005634">
    <property type="term" value="C:nucleus"/>
    <property type="evidence" value="ECO:0007669"/>
    <property type="project" value="TreeGrafter"/>
</dbReference>
<reference evidence="3" key="2">
    <citation type="submission" date="2023-05" db="EMBL/GenBank/DDBJ databases">
        <authorList>
            <consortium name="Lawrence Berkeley National Laboratory"/>
            <person name="Steindorff A."/>
            <person name="Hensen N."/>
            <person name="Bonometti L."/>
            <person name="Westerberg I."/>
            <person name="Brannstrom I.O."/>
            <person name="Guillou S."/>
            <person name="Cros-Aarteil S."/>
            <person name="Calhoun S."/>
            <person name="Haridas S."/>
            <person name="Kuo A."/>
            <person name="Mondo S."/>
            <person name="Pangilinan J."/>
            <person name="Riley R."/>
            <person name="Labutti K."/>
            <person name="Andreopoulos B."/>
            <person name="Lipzen A."/>
            <person name="Chen C."/>
            <person name="Yanf M."/>
            <person name="Daum C."/>
            <person name="Ng V."/>
            <person name="Clum A."/>
            <person name="Ohm R."/>
            <person name="Martin F."/>
            <person name="Silar P."/>
            <person name="Natvig D."/>
            <person name="Lalanne C."/>
            <person name="Gautier V."/>
            <person name="Ament-Velasquez S.L."/>
            <person name="Kruys A."/>
            <person name="Hutchinson M.I."/>
            <person name="Powell A.J."/>
            <person name="Barry K."/>
            <person name="Miller A.N."/>
            <person name="Grigoriev I.V."/>
            <person name="Debuchy R."/>
            <person name="Gladieux P."/>
            <person name="Thoren M.H."/>
            <person name="Johannesson H."/>
        </authorList>
    </citation>
    <scope>NUCLEOTIDE SEQUENCE</scope>
    <source>
        <strain evidence="3">CBS 757.83</strain>
    </source>
</reference>
<comment type="caution">
    <text evidence="3">The sequence shown here is derived from an EMBL/GenBank/DDBJ whole genome shotgun (WGS) entry which is preliminary data.</text>
</comment>
<dbReference type="InterPro" id="IPR029058">
    <property type="entry name" value="AB_hydrolase_fold"/>
</dbReference>
<dbReference type="Pfam" id="PF03959">
    <property type="entry name" value="FSH1"/>
    <property type="match status" value="1"/>
</dbReference>
<dbReference type="Gene3D" id="3.40.50.1820">
    <property type="entry name" value="alpha/beta hydrolase"/>
    <property type="match status" value="1"/>
</dbReference>
<keyword evidence="4" id="KW-1185">Reference proteome</keyword>
<evidence type="ECO:0000259" key="2">
    <source>
        <dbReference type="Pfam" id="PF03959"/>
    </source>
</evidence>
<proteinExistence type="predicted"/>
<dbReference type="InterPro" id="IPR050593">
    <property type="entry name" value="LovG"/>
</dbReference>
<gene>
    <name evidence="3" type="ORF">N658DRAFT_510930</name>
</gene>
<protein>
    <recommendedName>
        <fullName evidence="2">Serine hydrolase domain-containing protein</fullName>
    </recommendedName>
</protein>
<reference evidence="3" key="1">
    <citation type="journal article" date="2023" name="Mol. Phylogenet. Evol.">
        <title>Genome-scale phylogeny and comparative genomics of the fungal order Sordariales.</title>
        <authorList>
            <person name="Hensen N."/>
            <person name="Bonometti L."/>
            <person name="Westerberg I."/>
            <person name="Brannstrom I.O."/>
            <person name="Guillou S."/>
            <person name="Cros-Aarteil S."/>
            <person name="Calhoun S."/>
            <person name="Haridas S."/>
            <person name="Kuo A."/>
            <person name="Mondo S."/>
            <person name="Pangilinan J."/>
            <person name="Riley R."/>
            <person name="LaButti K."/>
            <person name="Andreopoulos B."/>
            <person name="Lipzen A."/>
            <person name="Chen C."/>
            <person name="Yan M."/>
            <person name="Daum C."/>
            <person name="Ng V."/>
            <person name="Clum A."/>
            <person name="Steindorff A."/>
            <person name="Ohm R.A."/>
            <person name="Martin F."/>
            <person name="Silar P."/>
            <person name="Natvig D.O."/>
            <person name="Lalanne C."/>
            <person name="Gautier V."/>
            <person name="Ament-Velasquez S.L."/>
            <person name="Kruys A."/>
            <person name="Hutchinson M.I."/>
            <person name="Powell A.J."/>
            <person name="Barry K."/>
            <person name="Miller A.N."/>
            <person name="Grigoriev I.V."/>
            <person name="Debuchy R."/>
            <person name="Gladieux P."/>
            <person name="Hiltunen Thoren M."/>
            <person name="Johannesson H."/>
        </authorList>
    </citation>
    <scope>NUCLEOTIDE SEQUENCE</scope>
    <source>
        <strain evidence="3">CBS 757.83</strain>
    </source>
</reference>
<dbReference type="SUPFAM" id="SSF53474">
    <property type="entry name" value="alpha/beta-Hydrolases"/>
    <property type="match status" value="1"/>
</dbReference>
<name>A0AAN6PTJ2_9PEZI</name>
<keyword evidence="1" id="KW-0378">Hydrolase</keyword>
<dbReference type="GO" id="GO:0019748">
    <property type="term" value="P:secondary metabolic process"/>
    <property type="evidence" value="ECO:0007669"/>
    <property type="project" value="TreeGrafter"/>
</dbReference>
<evidence type="ECO:0000313" key="3">
    <source>
        <dbReference type="EMBL" id="KAK4096771.1"/>
    </source>
</evidence>
<evidence type="ECO:0000313" key="4">
    <source>
        <dbReference type="Proteomes" id="UP001305647"/>
    </source>
</evidence>
<dbReference type="Proteomes" id="UP001305647">
    <property type="component" value="Unassembled WGS sequence"/>
</dbReference>